<evidence type="ECO:0000313" key="3">
    <source>
        <dbReference type="Proteomes" id="UP001201273"/>
    </source>
</evidence>
<sequence>MDHQSQFVFVYGSLRRAGKRHDLLKQQSQYVGNARVSGRLFWVASYPGLVVAQSDNDWVLGEVYKMNNPCKLLRLLDEYEECTSANPQPHEYIRELKQVELITAGRGSSLVKAWLYRYCWPVDQNKRIHSGDFIKAVAESEDVE</sequence>
<dbReference type="InterPro" id="IPR009288">
    <property type="entry name" value="AIG2-like_dom"/>
</dbReference>
<dbReference type="Pfam" id="PF06094">
    <property type="entry name" value="GGACT"/>
    <property type="match status" value="1"/>
</dbReference>
<dbReference type="SUPFAM" id="SSF110857">
    <property type="entry name" value="Gamma-glutamyl cyclotransferase-like"/>
    <property type="match status" value="1"/>
</dbReference>
<evidence type="ECO:0000313" key="2">
    <source>
        <dbReference type="EMBL" id="MCE2594462.1"/>
    </source>
</evidence>
<dbReference type="Proteomes" id="UP001201273">
    <property type="component" value="Unassembled WGS sequence"/>
</dbReference>
<keyword evidence="3" id="KW-1185">Reference proteome</keyword>
<dbReference type="EMBL" id="JAIMJA010000005">
    <property type="protein sequence ID" value="MCE2594462.1"/>
    <property type="molecule type" value="Genomic_DNA"/>
</dbReference>
<dbReference type="CDD" id="cd06661">
    <property type="entry name" value="GGCT_like"/>
    <property type="match status" value="1"/>
</dbReference>
<dbReference type="Gene3D" id="3.10.490.10">
    <property type="entry name" value="Gamma-glutamyl cyclotransferase-like"/>
    <property type="match status" value="1"/>
</dbReference>
<proteinExistence type="predicted"/>
<gene>
    <name evidence="2" type="ORF">K6Y31_06515</name>
</gene>
<feature type="domain" description="Gamma-glutamylcyclotransferase AIG2-like" evidence="1">
    <location>
        <begin position="8"/>
        <end position="133"/>
    </location>
</feature>
<dbReference type="InterPro" id="IPR036568">
    <property type="entry name" value="GGCT-like_sf"/>
</dbReference>
<protein>
    <submittedName>
        <fullName evidence="2">Gamma-glutamylcyclotransferase</fullName>
    </submittedName>
</protein>
<name>A0ABS8W8M5_9GAMM</name>
<accession>A0ABS8W8M5</accession>
<comment type="caution">
    <text evidence="2">The sequence shown here is derived from an EMBL/GenBank/DDBJ whole genome shotgun (WGS) entry which is preliminary data.</text>
</comment>
<organism evidence="2 3">
    <name type="scientific">Motilimonas cestriensis</name>
    <dbReference type="NCBI Taxonomy" id="2742685"/>
    <lineage>
        <taxon>Bacteria</taxon>
        <taxon>Pseudomonadati</taxon>
        <taxon>Pseudomonadota</taxon>
        <taxon>Gammaproteobacteria</taxon>
        <taxon>Alteromonadales</taxon>
        <taxon>Alteromonadales genera incertae sedis</taxon>
        <taxon>Motilimonas</taxon>
    </lineage>
</organism>
<evidence type="ECO:0000259" key="1">
    <source>
        <dbReference type="Pfam" id="PF06094"/>
    </source>
</evidence>
<dbReference type="InterPro" id="IPR013024">
    <property type="entry name" value="GGCT-like"/>
</dbReference>
<dbReference type="RefSeq" id="WP_233052004.1">
    <property type="nucleotide sequence ID" value="NZ_JAIMJA010000005.1"/>
</dbReference>
<reference evidence="2 3" key="1">
    <citation type="journal article" date="2022" name="Environ. Microbiol. Rep.">
        <title>Eco-phylogenetic analyses reveal divergent evolution of vitamin B12 metabolism in the marine bacterial family 'Psychromonadaceae'.</title>
        <authorList>
            <person name="Jin X."/>
            <person name="Yang Y."/>
            <person name="Cao H."/>
            <person name="Gao B."/>
            <person name="Zhao Z."/>
        </authorList>
    </citation>
    <scope>NUCLEOTIDE SEQUENCE [LARGE SCALE GENOMIC DNA]</scope>
    <source>
        <strain evidence="2 3">MKS20</strain>
    </source>
</reference>